<feature type="compositionally biased region" description="Basic and acidic residues" evidence="1">
    <location>
        <begin position="354"/>
        <end position="372"/>
    </location>
</feature>
<organism evidence="4 5">
    <name type="scientific">Dendrothele bispora (strain CBS 962.96)</name>
    <dbReference type="NCBI Taxonomy" id="1314807"/>
    <lineage>
        <taxon>Eukaryota</taxon>
        <taxon>Fungi</taxon>
        <taxon>Dikarya</taxon>
        <taxon>Basidiomycota</taxon>
        <taxon>Agaricomycotina</taxon>
        <taxon>Agaricomycetes</taxon>
        <taxon>Agaricomycetidae</taxon>
        <taxon>Agaricales</taxon>
        <taxon>Agaricales incertae sedis</taxon>
        <taxon>Dendrothele</taxon>
    </lineage>
</organism>
<feature type="transmembrane region" description="Helical" evidence="2">
    <location>
        <begin position="88"/>
        <end position="106"/>
    </location>
</feature>
<dbReference type="EMBL" id="ML179076">
    <property type="protein sequence ID" value="THV02536.1"/>
    <property type="molecule type" value="Genomic_DNA"/>
</dbReference>
<name>A0A4V4HHG6_DENBC</name>
<keyword evidence="5" id="KW-1185">Reference proteome</keyword>
<feature type="domain" description="DUF6534" evidence="3">
    <location>
        <begin position="166"/>
        <end position="264"/>
    </location>
</feature>
<feature type="transmembrane region" description="Helical" evidence="2">
    <location>
        <begin position="244"/>
        <end position="272"/>
    </location>
</feature>
<feature type="compositionally biased region" description="Polar residues" evidence="1">
    <location>
        <begin position="324"/>
        <end position="334"/>
    </location>
</feature>
<feature type="region of interest" description="Disordered" evidence="1">
    <location>
        <begin position="319"/>
        <end position="372"/>
    </location>
</feature>
<feature type="transmembrane region" description="Helical" evidence="2">
    <location>
        <begin position="47"/>
        <end position="68"/>
    </location>
</feature>
<dbReference type="InterPro" id="IPR045339">
    <property type="entry name" value="DUF6534"/>
</dbReference>
<dbReference type="Proteomes" id="UP000297245">
    <property type="component" value="Unassembled WGS sequence"/>
</dbReference>
<dbReference type="PANTHER" id="PTHR40465">
    <property type="entry name" value="CHROMOSOME 1, WHOLE GENOME SHOTGUN SEQUENCE"/>
    <property type="match status" value="1"/>
</dbReference>
<keyword evidence="2" id="KW-0812">Transmembrane</keyword>
<accession>A0A4V4HHG6</accession>
<dbReference type="Pfam" id="PF20152">
    <property type="entry name" value="DUF6534"/>
    <property type="match status" value="1"/>
</dbReference>
<evidence type="ECO:0000256" key="2">
    <source>
        <dbReference type="SAM" id="Phobius"/>
    </source>
</evidence>
<reference evidence="4 5" key="1">
    <citation type="journal article" date="2019" name="Nat. Ecol. Evol.">
        <title>Megaphylogeny resolves global patterns of mushroom evolution.</title>
        <authorList>
            <person name="Varga T."/>
            <person name="Krizsan K."/>
            <person name="Foldi C."/>
            <person name="Dima B."/>
            <person name="Sanchez-Garcia M."/>
            <person name="Sanchez-Ramirez S."/>
            <person name="Szollosi G.J."/>
            <person name="Szarkandi J.G."/>
            <person name="Papp V."/>
            <person name="Albert L."/>
            <person name="Andreopoulos W."/>
            <person name="Angelini C."/>
            <person name="Antonin V."/>
            <person name="Barry K.W."/>
            <person name="Bougher N.L."/>
            <person name="Buchanan P."/>
            <person name="Buyck B."/>
            <person name="Bense V."/>
            <person name="Catcheside P."/>
            <person name="Chovatia M."/>
            <person name="Cooper J."/>
            <person name="Damon W."/>
            <person name="Desjardin D."/>
            <person name="Finy P."/>
            <person name="Geml J."/>
            <person name="Haridas S."/>
            <person name="Hughes K."/>
            <person name="Justo A."/>
            <person name="Karasinski D."/>
            <person name="Kautmanova I."/>
            <person name="Kiss B."/>
            <person name="Kocsube S."/>
            <person name="Kotiranta H."/>
            <person name="LaButti K.M."/>
            <person name="Lechner B.E."/>
            <person name="Liimatainen K."/>
            <person name="Lipzen A."/>
            <person name="Lukacs Z."/>
            <person name="Mihaltcheva S."/>
            <person name="Morgado L.N."/>
            <person name="Niskanen T."/>
            <person name="Noordeloos M.E."/>
            <person name="Ohm R.A."/>
            <person name="Ortiz-Santana B."/>
            <person name="Ovrebo C."/>
            <person name="Racz N."/>
            <person name="Riley R."/>
            <person name="Savchenko A."/>
            <person name="Shiryaev A."/>
            <person name="Soop K."/>
            <person name="Spirin V."/>
            <person name="Szebenyi C."/>
            <person name="Tomsovsky M."/>
            <person name="Tulloss R.E."/>
            <person name="Uehling J."/>
            <person name="Grigoriev I.V."/>
            <person name="Vagvolgyi C."/>
            <person name="Papp T."/>
            <person name="Martin F.M."/>
            <person name="Miettinen O."/>
            <person name="Hibbett D.S."/>
            <person name="Nagy L.G."/>
        </authorList>
    </citation>
    <scope>NUCLEOTIDE SEQUENCE [LARGE SCALE GENOMIC DNA]</scope>
    <source>
        <strain evidence="4 5">CBS 962.96</strain>
    </source>
</reference>
<evidence type="ECO:0000313" key="5">
    <source>
        <dbReference type="Proteomes" id="UP000297245"/>
    </source>
</evidence>
<feature type="transmembrane region" description="Helical" evidence="2">
    <location>
        <begin position="201"/>
        <end position="224"/>
    </location>
</feature>
<dbReference type="AlphaFoldDB" id="A0A4V4HHG6"/>
<feature type="transmembrane region" description="Helical" evidence="2">
    <location>
        <begin position="118"/>
        <end position="142"/>
    </location>
</feature>
<protein>
    <recommendedName>
        <fullName evidence="3">DUF6534 domain-containing protein</fullName>
    </recommendedName>
</protein>
<proteinExistence type="predicted"/>
<dbReference type="PANTHER" id="PTHR40465:SF1">
    <property type="entry name" value="DUF6534 DOMAIN-CONTAINING PROTEIN"/>
    <property type="match status" value="1"/>
</dbReference>
<keyword evidence="2" id="KW-1133">Transmembrane helix</keyword>
<dbReference type="OrthoDB" id="2535105at2759"/>
<evidence type="ECO:0000259" key="3">
    <source>
        <dbReference type="Pfam" id="PF20152"/>
    </source>
</evidence>
<gene>
    <name evidence="4" type="ORF">K435DRAFT_345091</name>
</gene>
<sequence>MVHTNTGLTLGAFLLGQIITSVLFGLLTSQTYLYFYEFSEDSKKVKFAVATVWLLELAHIVCSSWGLYNDTVDHFGHPEHLFQVSKVFLMSLLIAGFIFPLVQLSFAERIYRISGNRYIVAFLIFMTVVRFIGSLANFAVFWTSESIIDYTARYSWFIPALLGMGVVTDLTIAMTLVFYFRQQRVRIFKSTVKVIDTLTLWTIESGVATTIVGVASVLTTVLLSDTCVYFSNWLPQCLNAVTDVWIALLLVITRLYSNMLLASFVGFQCLLYELHFTIVYNRLNGRTRLRAIKEDSIVLNTSRNRPTSLGMVFKVMSESHDPVSPTNTRRSTTAHWEDQKSMQSPLSPAPSTADLERVLVEERPSLDDKTTT</sequence>
<keyword evidence="2" id="KW-0472">Membrane</keyword>
<feature type="compositionally biased region" description="Polar residues" evidence="1">
    <location>
        <begin position="341"/>
        <end position="350"/>
    </location>
</feature>
<feature type="transmembrane region" description="Helical" evidence="2">
    <location>
        <begin position="154"/>
        <end position="180"/>
    </location>
</feature>
<evidence type="ECO:0000256" key="1">
    <source>
        <dbReference type="SAM" id="MobiDB-lite"/>
    </source>
</evidence>
<evidence type="ECO:0000313" key="4">
    <source>
        <dbReference type="EMBL" id="THV02536.1"/>
    </source>
</evidence>
<feature type="transmembrane region" description="Helical" evidence="2">
    <location>
        <begin position="12"/>
        <end position="35"/>
    </location>
</feature>